<dbReference type="AlphaFoldDB" id="A0AA46P090"/>
<dbReference type="GO" id="GO:0016646">
    <property type="term" value="F:oxidoreductase activity, acting on the CH-NH group of donors, NAD or NADP as acceptor"/>
    <property type="evidence" value="ECO:0007669"/>
    <property type="project" value="TreeGrafter"/>
</dbReference>
<dbReference type="Proteomes" id="UP001163947">
    <property type="component" value="Chromosome"/>
</dbReference>
<dbReference type="PANTHER" id="PTHR43355">
    <property type="entry name" value="FLAVIN REDUCTASE (NADPH)"/>
    <property type="match status" value="1"/>
</dbReference>
<protein>
    <submittedName>
        <fullName evidence="2">NAD(P)H-binding protein</fullName>
    </submittedName>
</protein>
<reference evidence="2" key="1">
    <citation type="submission" date="2022-09" db="EMBL/GenBank/DDBJ databases">
        <title>The genome sequence of Rhodococcus aetherivorans N1.</title>
        <authorList>
            <person name="Jiang W."/>
        </authorList>
    </citation>
    <scope>NUCLEOTIDE SEQUENCE</scope>
    <source>
        <strain evidence="2">N1</strain>
    </source>
</reference>
<dbReference type="EMBL" id="CP106982">
    <property type="protein sequence ID" value="UYF93478.1"/>
    <property type="molecule type" value="Genomic_DNA"/>
</dbReference>
<organism evidence="2 3">
    <name type="scientific">Rhodococcus aetherivorans</name>
    <dbReference type="NCBI Taxonomy" id="191292"/>
    <lineage>
        <taxon>Bacteria</taxon>
        <taxon>Bacillati</taxon>
        <taxon>Actinomycetota</taxon>
        <taxon>Actinomycetes</taxon>
        <taxon>Mycobacteriales</taxon>
        <taxon>Nocardiaceae</taxon>
        <taxon>Rhodococcus</taxon>
    </lineage>
</organism>
<dbReference type="PANTHER" id="PTHR43355:SF2">
    <property type="entry name" value="FLAVIN REDUCTASE (NADPH)"/>
    <property type="match status" value="1"/>
</dbReference>
<accession>A0AA46P090</accession>
<dbReference type="InterPro" id="IPR016040">
    <property type="entry name" value="NAD(P)-bd_dom"/>
</dbReference>
<dbReference type="SUPFAM" id="SSF51735">
    <property type="entry name" value="NAD(P)-binding Rossmann-fold domains"/>
    <property type="match status" value="1"/>
</dbReference>
<sequence length="226" mass="23392">MNITVIGATGMVGSRLVTEAAARGHRVTAAARHPGTHPDPAVTPLAVDAGAPGQLEAALADAHAAILAVRAAPGQEQTIAPLTTAVLDAAGRAGARLLVIGGAGPLRSPHKGDLSVIDDPNYVPIEWRAIADASATQLRTCVQHPNHRWTYLSPPAILEPGTRTGTYRRGTTTLLTEPDGTSRITAEDLAVAALDEIERPGTDRHFTVAQNSTVHAATSTSGVRRG</sequence>
<proteinExistence type="predicted"/>
<dbReference type="GeneID" id="83623561"/>
<gene>
    <name evidence="2" type="ORF">OCS65_24075</name>
</gene>
<name>A0AA46P090_9NOCA</name>
<evidence type="ECO:0000313" key="2">
    <source>
        <dbReference type="EMBL" id="UYF93478.1"/>
    </source>
</evidence>
<dbReference type="InterPro" id="IPR051606">
    <property type="entry name" value="Polyketide_Oxido-like"/>
</dbReference>
<evidence type="ECO:0000259" key="1">
    <source>
        <dbReference type="Pfam" id="PF13460"/>
    </source>
</evidence>
<dbReference type="Pfam" id="PF13460">
    <property type="entry name" value="NAD_binding_10"/>
    <property type="match status" value="1"/>
</dbReference>
<evidence type="ECO:0000313" key="3">
    <source>
        <dbReference type="Proteomes" id="UP001163947"/>
    </source>
</evidence>
<dbReference type="InterPro" id="IPR036291">
    <property type="entry name" value="NAD(P)-bd_dom_sf"/>
</dbReference>
<dbReference type="Gene3D" id="3.40.50.720">
    <property type="entry name" value="NAD(P)-binding Rossmann-like Domain"/>
    <property type="match status" value="1"/>
</dbReference>
<feature type="domain" description="NAD(P)-binding" evidence="1">
    <location>
        <begin position="7"/>
        <end position="199"/>
    </location>
</feature>
<dbReference type="RefSeq" id="WP_006931980.1">
    <property type="nucleotide sequence ID" value="NZ_CAVJ010000034.1"/>
</dbReference>